<comment type="caution">
    <text evidence="1">The sequence shown here is derived from an EMBL/GenBank/DDBJ whole genome shotgun (WGS) entry which is preliminary data.</text>
</comment>
<evidence type="ECO:0000313" key="1">
    <source>
        <dbReference type="EMBL" id="KAH6830354.1"/>
    </source>
</evidence>
<dbReference type="AlphaFoldDB" id="A0AAD4JAT2"/>
<dbReference type="Gene3D" id="3.90.1150.10">
    <property type="entry name" value="Aspartate Aminotransferase, domain 1"/>
    <property type="match status" value="1"/>
</dbReference>
<protein>
    <submittedName>
        <fullName evidence="1">1-amino-cyclopropane-1-carboxylate synthase 7</fullName>
    </submittedName>
</protein>
<organism evidence="1 2">
    <name type="scientific">Perilla frutescens var. hirtella</name>
    <name type="common">Perilla citriodora</name>
    <name type="synonym">Perilla setoyensis</name>
    <dbReference type="NCBI Taxonomy" id="608512"/>
    <lineage>
        <taxon>Eukaryota</taxon>
        <taxon>Viridiplantae</taxon>
        <taxon>Streptophyta</taxon>
        <taxon>Embryophyta</taxon>
        <taxon>Tracheophyta</taxon>
        <taxon>Spermatophyta</taxon>
        <taxon>Magnoliopsida</taxon>
        <taxon>eudicotyledons</taxon>
        <taxon>Gunneridae</taxon>
        <taxon>Pentapetalae</taxon>
        <taxon>asterids</taxon>
        <taxon>lamiids</taxon>
        <taxon>Lamiales</taxon>
        <taxon>Lamiaceae</taxon>
        <taxon>Nepetoideae</taxon>
        <taxon>Elsholtzieae</taxon>
        <taxon>Perilla</taxon>
    </lineage>
</organism>
<proteinExistence type="predicted"/>
<dbReference type="InterPro" id="IPR015422">
    <property type="entry name" value="PyrdxlP-dep_Trfase_small"/>
</dbReference>
<dbReference type="EMBL" id="SDAM02000099">
    <property type="protein sequence ID" value="KAH6830354.1"/>
    <property type="molecule type" value="Genomic_DNA"/>
</dbReference>
<name>A0AAD4JAT2_PERFH</name>
<keyword evidence="2" id="KW-1185">Reference proteome</keyword>
<sequence length="91" mass="10212">MAIKSLEQSIIVGLSRIAVSNTHGEDSQCFIGWKAYDEYRYDESSNLSGVIQMRLAKNQVSFDILEQYLENNSNIATINGGRSTSSFIHCF</sequence>
<accession>A0AAD4JAT2</accession>
<dbReference type="Proteomes" id="UP001190926">
    <property type="component" value="Unassembled WGS sequence"/>
</dbReference>
<gene>
    <name evidence="1" type="ORF">C2S53_007520</name>
</gene>
<reference evidence="1 2" key="1">
    <citation type="journal article" date="2021" name="Nat. Commun.">
        <title>Incipient diploidization of the medicinal plant Perilla within 10,000 years.</title>
        <authorList>
            <person name="Zhang Y."/>
            <person name="Shen Q."/>
            <person name="Leng L."/>
            <person name="Zhang D."/>
            <person name="Chen S."/>
            <person name="Shi Y."/>
            <person name="Ning Z."/>
            <person name="Chen S."/>
        </authorList>
    </citation>
    <scope>NUCLEOTIDE SEQUENCE [LARGE SCALE GENOMIC DNA]</scope>
    <source>
        <strain evidence="2">cv. PC099</strain>
    </source>
</reference>
<evidence type="ECO:0000313" key="2">
    <source>
        <dbReference type="Proteomes" id="UP001190926"/>
    </source>
</evidence>